<comment type="caution">
    <text evidence="1">The sequence shown here is derived from an EMBL/GenBank/DDBJ whole genome shotgun (WGS) entry which is preliminary data.</text>
</comment>
<sequence>MIILDRLVAWLFHDRRSEWEKQREREFIEAVNMMGMEEQG</sequence>
<organism evidence="1 2">
    <name type="scientific">Pseudomonas caricapapayae</name>
    <dbReference type="NCBI Taxonomy" id="46678"/>
    <lineage>
        <taxon>Bacteria</taxon>
        <taxon>Pseudomonadati</taxon>
        <taxon>Pseudomonadota</taxon>
        <taxon>Gammaproteobacteria</taxon>
        <taxon>Pseudomonadales</taxon>
        <taxon>Pseudomonadaceae</taxon>
        <taxon>Pseudomonas</taxon>
    </lineage>
</organism>
<evidence type="ECO:0000313" key="2">
    <source>
        <dbReference type="Proteomes" id="UP001615411"/>
    </source>
</evidence>
<dbReference type="Proteomes" id="UP001615411">
    <property type="component" value="Unassembled WGS sequence"/>
</dbReference>
<protein>
    <submittedName>
        <fullName evidence="1">Uncharacterized protein</fullName>
    </submittedName>
</protein>
<evidence type="ECO:0000313" key="1">
    <source>
        <dbReference type="EMBL" id="MFJ1338250.1"/>
    </source>
</evidence>
<proteinExistence type="predicted"/>
<name>A0ACC7LV60_9PSED</name>
<dbReference type="EMBL" id="JBIUGF010000020">
    <property type="protein sequence ID" value="MFJ1338250.1"/>
    <property type="molecule type" value="Genomic_DNA"/>
</dbReference>
<keyword evidence="2" id="KW-1185">Reference proteome</keyword>
<gene>
    <name evidence="1" type="ORF">ACIKP7_08945</name>
</gene>
<reference evidence="1" key="1">
    <citation type="submission" date="2024-10" db="EMBL/GenBank/DDBJ databases">
        <title>Aeromonas and Pseudomonas from the Cagarras Archipelago, Rio de Janeiro, Brazil.</title>
        <authorList>
            <person name="Canellas A.L.B."/>
            <person name="Laport M.S."/>
        </authorList>
    </citation>
    <scope>NUCLEOTIDE SEQUENCE</scope>
    <source>
        <strain evidence="1">ACP-7</strain>
    </source>
</reference>
<accession>A0ACC7LV60</accession>